<feature type="compositionally biased region" description="Basic and acidic residues" evidence="3">
    <location>
        <begin position="505"/>
        <end position="527"/>
    </location>
</feature>
<feature type="compositionally biased region" description="Low complexity" evidence="3">
    <location>
        <begin position="1539"/>
        <end position="1554"/>
    </location>
</feature>
<dbReference type="InterPro" id="IPR001611">
    <property type="entry name" value="Leu-rich_rpt"/>
</dbReference>
<dbReference type="SUPFAM" id="SSF52075">
    <property type="entry name" value="Outer arm dynein light chain 1"/>
    <property type="match status" value="1"/>
</dbReference>
<dbReference type="Pfam" id="PF14580">
    <property type="entry name" value="LRR_9"/>
    <property type="match status" value="2"/>
</dbReference>
<dbReference type="Pfam" id="PF12799">
    <property type="entry name" value="LRR_4"/>
    <property type="match status" value="2"/>
</dbReference>
<feature type="region of interest" description="Disordered" evidence="3">
    <location>
        <begin position="727"/>
        <end position="760"/>
    </location>
</feature>
<feature type="domain" description="U2A'/phosphoprotein 32 family A C-terminal" evidence="4">
    <location>
        <begin position="942"/>
        <end position="960"/>
    </location>
</feature>
<feature type="compositionally biased region" description="Polar residues" evidence="3">
    <location>
        <begin position="1573"/>
        <end position="1585"/>
    </location>
</feature>
<feature type="region of interest" description="Disordered" evidence="3">
    <location>
        <begin position="1534"/>
        <end position="1585"/>
    </location>
</feature>
<feature type="compositionally biased region" description="Basic and acidic residues" evidence="3">
    <location>
        <begin position="1555"/>
        <end position="1571"/>
    </location>
</feature>
<dbReference type="Gene3D" id="3.80.10.10">
    <property type="entry name" value="Ribonuclease Inhibitor"/>
    <property type="match status" value="7"/>
</dbReference>
<gene>
    <name evidence="6" type="primary">Aste57867_19853</name>
    <name evidence="5" type="ORF">As57867_019787</name>
    <name evidence="6" type="ORF">ASTE57867_19853</name>
</gene>
<evidence type="ECO:0000313" key="7">
    <source>
        <dbReference type="Proteomes" id="UP000332933"/>
    </source>
</evidence>
<evidence type="ECO:0000259" key="4">
    <source>
        <dbReference type="SMART" id="SM00446"/>
    </source>
</evidence>
<dbReference type="SUPFAM" id="SSF52058">
    <property type="entry name" value="L domain-like"/>
    <property type="match status" value="2"/>
</dbReference>
<feature type="compositionally biased region" description="Low complexity" evidence="3">
    <location>
        <begin position="730"/>
        <end position="740"/>
    </location>
</feature>
<keyword evidence="7" id="KW-1185">Reference proteome</keyword>
<feature type="region of interest" description="Disordered" evidence="3">
    <location>
        <begin position="505"/>
        <end position="528"/>
    </location>
</feature>
<dbReference type="PANTHER" id="PTHR46652">
    <property type="entry name" value="LEUCINE-RICH REPEAT AND IQ DOMAIN-CONTAINING PROTEIN 1-RELATED"/>
    <property type="match status" value="1"/>
</dbReference>
<reference evidence="6 7" key="1">
    <citation type="submission" date="2019-03" db="EMBL/GenBank/DDBJ databases">
        <authorList>
            <person name="Gaulin E."/>
            <person name="Dumas B."/>
        </authorList>
    </citation>
    <scope>NUCLEOTIDE SEQUENCE [LARGE SCALE GENOMIC DNA]</scope>
    <source>
        <strain evidence="6">CBS 568.67</strain>
    </source>
</reference>
<dbReference type="InterPro" id="IPR050836">
    <property type="entry name" value="SDS22/Internalin_LRR"/>
</dbReference>
<dbReference type="OrthoDB" id="1517790at2759"/>
<dbReference type="SMART" id="SM00365">
    <property type="entry name" value="LRR_SD22"/>
    <property type="match status" value="17"/>
</dbReference>
<dbReference type="PANTHER" id="PTHR46652:SF3">
    <property type="entry name" value="LEUCINE-RICH REPEAT-CONTAINING PROTEIN 9"/>
    <property type="match status" value="1"/>
</dbReference>
<evidence type="ECO:0000256" key="1">
    <source>
        <dbReference type="ARBA" id="ARBA00022614"/>
    </source>
</evidence>
<proteinExistence type="predicted"/>
<feature type="domain" description="U2A'/phosphoprotein 32 family A C-terminal" evidence="4">
    <location>
        <begin position="1185"/>
        <end position="1203"/>
    </location>
</feature>
<evidence type="ECO:0000256" key="2">
    <source>
        <dbReference type="ARBA" id="ARBA00022737"/>
    </source>
</evidence>
<keyword evidence="1" id="KW-0433">Leucine-rich repeat</keyword>
<sequence>MSSPSCDVPLSGNLLPEKTTMNQGEPEAPGSDCDEPPSALSSMPPSTPDLEGDDDDATTSSDAVLEERMGWFNAEPDLEECCTANGLTRKQFARRGDRVTSIEMFLGFWPSMQSVRYFSLLTSLSIVKHPTIASIQGLDACPLLESVRIIECSLTHIENLDACTKLTHLNLSSNRISKIERLASLTSLTVLWLNDNLISTVAGLGACVRLTHLWLAKNNIEKLETGLESNKALVEVNVAANKLHSFQTLAGLTKLPALRTLSLSDPHFGDNPVCRLCNYQTYLLCQLPGLTFLDTIELSATNKQVADTTLIKKRMYYNMRIKTIKRNVTNCLRKARTVYNDHLNYANFNLNALMRELSDLDKELHAETTSPFPLYPPGALATKRDRIQTHIRDKMRNVHAMIAAFEALNARLALASDKTIRRLVLELNTGGNIRLEDGKPSDVWYSSCVDLLTSRAFVGDLAVFGVQALHVRRVTRINNRYLRNRFQERMDDLLDGPDDHVKENVSKRGVTVKDKESSGGLADKPKDGSSNVVLENALEYLFYMQPPRLDHLDGAREQDVAVEAGLRTVDDYAGVADAGIKLANSLAALDLPRLATALHVLGQDRAVNLDELAKLDQFGWATPPDLTLPMRSAQRRAALADTFGGVVLIAKVFLGHTRHVDRVPEPSDVVDGLQCLTYTKPTDAKQKCFYVRDATLVLPEYLVEYEYVRMDTASQVLGLATSSSEAVLMRRQTPTTTTTSTDDDDRRPKHRGGGNVQPSEEALQDMGDAFAWTEAFQDKYKLTFAEPLLEQHLLEETTKGLIQLEPTIVRRQVMGLSHAISPVFVLESARQTDFGRICDLNLTSCGLKSLAGLELCPLVHLETLVLSFNEIRKIECLDALVALKSLDLGYNILRSLDNVGGLGQLRTLLVNNNLLYRFEDVRGLGHLNLQVLDLRNNAICEAKRYRLHVIQRLPQLTTLDMAAIVRTELQTAMSLCAQLTPLKIWTCSRWKERLARHDTALDVYQRLHRKTRLNDEHDDATTGSGVFDEDGPWWQDVDELHVNHELLTKLSHLDRLQQLRIASFSDNDITYIDGLTKCTKLEELVLDNNQIMTIENLDTLMHLKVLDLGKNKLTCMKNLDALVNLKQLSLEDNDITSLQGLSHLVRLMELYIGNNNISNLKEIQHLKSLPKLIIVDFSGNGFCADDEYQLYTIYNLRRVKVLDGASVTAELQNEAKQAYSGKLTTDFLIEKIGHAFNRIQEMELSSCRIREIGSLHGDVFINLKDLNLENNLISDISGLEKLTKLRVLNLSNNKLEQLANVGPGTGVLACPKLENLQLARNAIADMTLLGLQHLPDLKVLNLESNDITSIAGLAGSRELKELYLSKNKIRQFDPPPGQALGNLVLLKIDDNSLRSLVNFYSCHRLQALDISNNRLADMEELERLHGLMPILQELWVQNNPVSKRHLARSTIVFRYPSLKSLDGKDITLEERERVEVLFMHDRTLLNPTLPPNVQLSSMGSSSKTSVKLTAMSFDSLSGSQRRKASVQQSINNNGVTLLPQVPQSTQATQQQPMSTRDEKDKFKDDKDERRKTSSSVLPDTLLNNNPMGTGLNNSLSTSFASFSQTKGLSRPGEPAVYSNVTAPQKTTYLAQPTGHVFTSRNIGRNSVLK</sequence>
<organism evidence="6 7">
    <name type="scientific">Aphanomyces stellatus</name>
    <dbReference type="NCBI Taxonomy" id="120398"/>
    <lineage>
        <taxon>Eukaryota</taxon>
        <taxon>Sar</taxon>
        <taxon>Stramenopiles</taxon>
        <taxon>Oomycota</taxon>
        <taxon>Saprolegniomycetes</taxon>
        <taxon>Saprolegniales</taxon>
        <taxon>Verrucalvaceae</taxon>
        <taxon>Aphanomyces</taxon>
    </lineage>
</organism>
<dbReference type="InterPro" id="IPR003591">
    <property type="entry name" value="Leu-rich_rpt_typical-subtyp"/>
</dbReference>
<feature type="region of interest" description="Disordered" evidence="3">
    <location>
        <begin position="1"/>
        <end position="61"/>
    </location>
</feature>
<evidence type="ECO:0000313" key="5">
    <source>
        <dbReference type="EMBL" id="KAF0688537.1"/>
    </source>
</evidence>
<dbReference type="InterPro" id="IPR032675">
    <property type="entry name" value="LRR_dom_sf"/>
</dbReference>
<dbReference type="InterPro" id="IPR003603">
    <property type="entry name" value="U2A'_phosphoprotein32A_C"/>
</dbReference>
<dbReference type="InterPro" id="IPR025875">
    <property type="entry name" value="Leu-rich_rpt_4"/>
</dbReference>
<evidence type="ECO:0000256" key="3">
    <source>
        <dbReference type="SAM" id="MobiDB-lite"/>
    </source>
</evidence>
<dbReference type="EMBL" id="VJMH01006717">
    <property type="protein sequence ID" value="KAF0688537.1"/>
    <property type="molecule type" value="Genomic_DNA"/>
</dbReference>
<evidence type="ECO:0000313" key="6">
    <source>
        <dbReference type="EMBL" id="VFT96551.1"/>
    </source>
</evidence>
<keyword evidence="2" id="KW-0677">Repeat</keyword>
<name>A0A485LDQ7_9STRA</name>
<dbReference type="SMART" id="SM00369">
    <property type="entry name" value="LRR_TYP"/>
    <property type="match status" value="11"/>
</dbReference>
<reference evidence="5" key="2">
    <citation type="submission" date="2019-06" db="EMBL/GenBank/DDBJ databases">
        <title>Genomics analysis of Aphanomyces spp. identifies a new class of oomycete effector associated with host adaptation.</title>
        <authorList>
            <person name="Gaulin E."/>
        </authorList>
    </citation>
    <scope>NUCLEOTIDE SEQUENCE</scope>
    <source>
        <strain evidence="5">CBS 578.67</strain>
    </source>
</reference>
<protein>
    <submittedName>
        <fullName evidence="6">Aste57867_19853 protein</fullName>
    </submittedName>
</protein>
<dbReference type="PROSITE" id="PS51450">
    <property type="entry name" value="LRR"/>
    <property type="match status" value="12"/>
</dbReference>
<dbReference type="EMBL" id="CAADRA010006740">
    <property type="protein sequence ID" value="VFT96551.1"/>
    <property type="molecule type" value="Genomic_DNA"/>
</dbReference>
<dbReference type="Proteomes" id="UP000332933">
    <property type="component" value="Unassembled WGS sequence"/>
</dbReference>
<dbReference type="SMART" id="SM00446">
    <property type="entry name" value="LRRcap"/>
    <property type="match status" value="2"/>
</dbReference>
<dbReference type="Pfam" id="PF13855">
    <property type="entry name" value="LRR_8"/>
    <property type="match status" value="1"/>
</dbReference>
<accession>A0A485LDQ7</accession>